<evidence type="ECO:0000313" key="3">
    <source>
        <dbReference type="Proteomes" id="UP001430356"/>
    </source>
</evidence>
<feature type="region of interest" description="Disordered" evidence="1">
    <location>
        <begin position="422"/>
        <end position="457"/>
    </location>
</feature>
<evidence type="ECO:0000256" key="1">
    <source>
        <dbReference type="SAM" id="MobiDB-lite"/>
    </source>
</evidence>
<keyword evidence="3" id="KW-1185">Reference proteome</keyword>
<dbReference type="AlphaFoldDB" id="A0AAW0EK73"/>
<proteinExistence type="predicted"/>
<comment type="caution">
    <text evidence="2">The sequence shown here is derived from an EMBL/GenBank/DDBJ whole genome shotgun (WGS) entry which is preliminary data.</text>
</comment>
<name>A0AAW0EK73_9TRYP</name>
<feature type="region of interest" description="Disordered" evidence="1">
    <location>
        <begin position="794"/>
        <end position="813"/>
    </location>
</feature>
<organism evidence="2 3">
    <name type="scientific">Novymonas esmeraldas</name>
    <dbReference type="NCBI Taxonomy" id="1808958"/>
    <lineage>
        <taxon>Eukaryota</taxon>
        <taxon>Discoba</taxon>
        <taxon>Euglenozoa</taxon>
        <taxon>Kinetoplastea</taxon>
        <taxon>Metakinetoplastina</taxon>
        <taxon>Trypanosomatida</taxon>
        <taxon>Trypanosomatidae</taxon>
        <taxon>Novymonas</taxon>
    </lineage>
</organism>
<feature type="compositionally biased region" description="Low complexity" evidence="1">
    <location>
        <begin position="446"/>
        <end position="457"/>
    </location>
</feature>
<feature type="compositionally biased region" description="Gly residues" evidence="1">
    <location>
        <begin position="800"/>
        <end position="809"/>
    </location>
</feature>
<feature type="region of interest" description="Disordered" evidence="1">
    <location>
        <begin position="853"/>
        <end position="873"/>
    </location>
</feature>
<protein>
    <submittedName>
        <fullName evidence="2">Uncharacterized protein</fullName>
    </submittedName>
</protein>
<feature type="compositionally biased region" description="Low complexity" evidence="1">
    <location>
        <begin position="422"/>
        <end position="433"/>
    </location>
</feature>
<dbReference type="EMBL" id="JAECZO010000030">
    <property type="protein sequence ID" value="KAK7194041.1"/>
    <property type="molecule type" value="Genomic_DNA"/>
</dbReference>
<dbReference type="Proteomes" id="UP001430356">
    <property type="component" value="Unassembled WGS sequence"/>
</dbReference>
<accession>A0AAW0EK73</accession>
<reference evidence="2 3" key="1">
    <citation type="journal article" date="2021" name="MBio">
        <title>A New Model Trypanosomatid, Novymonas esmeraldas: Genomic Perception of Its 'Candidatus Pandoraea novymonadis' Endosymbiont.</title>
        <authorList>
            <person name="Zakharova A."/>
            <person name="Saura A."/>
            <person name="Butenko A."/>
            <person name="Podesvova L."/>
            <person name="Warmusova S."/>
            <person name="Kostygov A.Y."/>
            <person name="Nenarokova A."/>
            <person name="Lukes J."/>
            <person name="Opperdoes F.R."/>
            <person name="Yurchenko V."/>
        </authorList>
    </citation>
    <scope>NUCLEOTIDE SEQUENCE [LARGE SCALE GENOMIC DNA]</scope>
    <source>
        <strain evidence="2 3">E262AT.01</strain>
    </source>
</reference>
<sequence length="1002" mass="106414">MEFAKRIGELAHFTRRLSRVQADEARSRKLIAAARNAPRPEDGEEARGLRLSLARQRISSPAAAHQRAVVGCVAAQNQLLLRRIPLSVSLVERSWWKLDCRQKERAAKRDTASSALLGDGAVVLAQLPGTSPSAPLVDSDTLSTPPARGGATRMPHSSRGASAQQLDAVVLLLQLLHGAEEARRRLLREKEAAAQRRVSAAQGSWQDFRREFAPQLRRHAGRHTSGTRIGDDDLAVLRDAADSLQHRCRAAKDDALLLRESLLARPYVSARLWRLLLRDSIWAAAVVEHRRAAAAAPATPLASPATRLLLMCVALARLSMGILRDYVEGKSLSQHAPRFVVSLPSRAWRARSRGHTTRLEEEEEEKMPQPTTVTEEARVSRVAGAAAAASGAFPALAEGHEDGDDDGDALFAMLHGAAQTASSPAAAGDAPSTQPAATKPPSSTIAGGSARSRKGAASMRWMPAHAAQVIPLITETLALFSHVLPELDVPALLRLDCAAELSDLCVTLQRVGSTLVTLAPPPPAPSPDGGTRAAASLPRTLGGLEAAIAAIAGQVKQHLVAQLCTRSAEESASGAGVDAASSADLRLSPAHAARWTVQLHALRLLPVDDADAALLVSQLLLCMFPELRTNTSRVLQDLARQSSLVAFSTRAHRAKLYAHHGRRGAETHLLGTTVQQARLQQRQLAAALREQHMTEVHAQELGKLARTLSSGDLVRLIQLCANHAGSRYAARRHAMPVEALDATVLGCLFLSEALLISGALQASPDAPSALSLHELAVLWDAAALLAPLIRARRSPPRNSGRGGGGGTGPGLPRHALAPRAESILWAAFAEHVLTVVNGALALHVQGLERKRLSESTAMRRTRPASGGGGMAGDDAAPEAEAVLCDGTVTVDAVVSLAAALLQYSACDDAVSASGGGGDGGGGGVRIPSSLQTVQREARVLARLLQEVVLHDRNLWRSLRSLPSGQRDVVERHLVECFQTMGTMDNATARALEALRQPHHIDL</sequence>
<feature type="region of interest" description="Disordered" evidence="1">
    <location>
        <begin position="351"/>
        <end position="375"/>
    </location>
</feature>
<feature type="region of interest" description="Disordered" evidence="1">
    <location>
        <begin position="130"/>
        <end position="160"/>
    </location>
</feature>
<gene>
    <name evidence="2" type="ORF">NESM_000316500</name>
</gene>
<feature type="compositionally biased region" description="Polar residues" evidence="1">
    <location>
        <begin position="434"/>
        <end position="445"/>
    </location>
</feature>
<evidence type="ECO:0000313" key="2">
    <source>
        <dbReference type="EMBL" id="KAK7194041.1"/>
    </source>
</evidence>